<dbReference type="PANTHER" id="PTHR31005">
    <property type="entry name" value="DUF4139 DOMAIN-CONTAINING PROTEIN"/>
    <property type="match status" value="1"/>
</dbReference>
<name>A0A418SGW7_9RHOB</name>
<reference evidence="3 4" key="1">
    <citation type="submission" date="2020-08" db="EMBL/GenBank/DDBJ databases">
        <title>Genome sequence of Rhodobacteraceae bacterium Lw-13e.</title>
        <authorList>
            <person name="Poehlein A."/>
            <person name="Wolter L."/>
            <person name="Daniel R."/>
            <person name="Brinkhoff T."/>
        </authorList>
    </citation>
    <scope>NUCLEOTIDE SEQUENCE [LARGE SCALE GENOMIC DNA]</scope>
    <source>
        <strain evidence="3 4">Lw-13e</strain>
    </source>
</reference>
<dbReference type="EMBL" id="CP060436">
    <property type="protein sequence ID" value="QPM91771.1"/>
    <property type="molecule type" value="Genomic_DNA"/>
</dbReference>
<dbReference type="InterPro" id="IPR025554">
    <property type="entry name" value="DUF4140"/>
</dbReference>
<dbReference type="NCBIfam" id="TIGR02231">
    <property type="entry name" value="mucoidy inhibitor MuiA family protein"/>
    <property type="match status" value="1"/>
</dbReference>
<dbReference type="Proteomes" id="UP000283786">
    <property type="component" value="Chromosome"/>
</dbReference>
<evidence type="ECO:0000313" key="3">
    <source>
        <dbReference type="EMBL" id="QPM91771.1"/>
    </source>
</evidence>
<dbReference type="KEGG" id="palw:PSAL_030260"/>
<dbReference type="PANTHER" id="PTHR31005:SF8">
    <property type="entry name" value="DUF4139 DOMAIN-CONTAINING PROTEIN"/>
    <property type="match status" value="1"/>
</dbReference>
<dbReference type="Pfam" id="PF13600">
    <property type="entry name" value="DUF4140"/>
    <property type="match status" value="1"/>
</dbReference>
<feature type="domain" description="DUF4140" evidence="2">
    <location>
        <begin position="41"/>
        <end position="137"/>
    </location>
</feature>
<protein>
    <recommendedName>
        <fullName evidence="5">DUF4139 domain-containing protein</fullName>
    </recommendedName>
</protein>
<sequence length="545" mass="58863">MKAPISQIRLVPGAALGALVLAFPGLAWAEDFTLRSAITSVTLFPDAATVRRAVSYDLPAGDHRLILTDVPMIDPSGLRVSGSAGVLGAVAYRDDFVPPRNAEDSAAITAARDRIAALEAQIEGVQDRARAEDLQAEAAMARVDFLSRMATGDTPQDPAALRDLLALVSDEGLKARQEAEAARQRARTIREEIDPLETDLDLARTALAALQTEDPDRAWLTVEIHADAPISGQLGLSYLTGGAGWQPAYDFNLSTDDEAPALSVTRAAQITQSTGEDWSDVTLHLSTARPSGQTEPGELWPTPLRIGDPGPAPMPLQRLNTAKAGALMDEAFVAAPVADNGITMTYEFPRAVSVASGADALRLDMGQKDLTPDLYARAVPMLDDIAYLVAGFRNDTGEALLPTNAAQFFVDGTYAGRRTIPLLPAGEDADWSFGPLDGLRLSRVVEDRSEGDEGLLRRSGKLNETVTLRLRNLTDRAWPVRLMDQVPYSEQQDLTINWQADPMPGVTDPDGRRGLLEWHFDLAPEAERDVTLSYEASWPADKVLQ</sequence>
<proteinExistence type="predicted"/>
<evidence type="ECO:0008006" key="5">
    <source>
        <dbReference type="Google" id="ProtNLM"/>
    </source>
</evidence>
<feature type="domain" description="DUF4139" evidence="1">
    <location>
        <begin position="235"/>
        <end position="539"/>
    </location>
</feature>
<dbReference type="RefSeq" id="WP_196222796.1">
    <property type="nucleotide sequence ID" value="NZ_CP060436.1"/>
</dbReference>
<dbReference type="AlphaFoldDB" id="A0A418SGW7"/>
<gene>
    <name evidence="3" type="ORF">PSAL_030260</name>
</gene>
<evidence type="ECO:0000259" key="1">
    <source>
        <dbReference type="Pfam" id="PF13598"/>
    </source>
</evidence>
<dbReference type="InterPro" id="IPR011935">
    <property type="entry name" value="CHP02231"/>
</dbReference>
<accession>A0A418SGW7</accession>
<evidence type="ECO:0000313" key="4">
    <source>
        <dbReference type="Proteomes" id="UP000283786"/>
    </source>
</evidence>
<organism evidence="3 4">
    <name type="scientific">Pseudooceanicola algae</name>
    <dbReference type="NCBI Taxonomy" id="1537215"/>
    <lineage>
        <taxon>Bacteria</taxon>
        <taxon>Pseudomonadati</taxon>
        <taxon>Pseudomonadota</taxon>
        <taxon>Alphaproteobacteria</taxon>
        <taxon>Rhodobacterales</taxon>
        <taxon>Paracoccaceae</taxon>
        <taxon>Pseudooceanicola</taxon>
    </lineage>
</organism>
<evidence type="ECO:0000259" key="2">
    <source>
        <dbReference type="Pfam" id="PF13600"/>
    </source>
</evidence>
<keyword evidence="4" id="KW-1185">Reference proteome</keyword>
<dbReference type="Pfam" id="PF13598">
    <property type="entry name" value="DUF4139"/>
    <property type="match status" value="1"/>
</dbReference>
<dbReference type="InterPro" id="IPR037291">
    <property type="entry name" value="DUF4139"/>
</dbReference>